<dbReference type="InterPro" id="IPR016181">
    <property type="entry name" value="Acyl_CoA_acyltransferase"/>
</dbReference>
<dbReference type="GO" id="GO:0016747">
    <property type="term" value="F:acyltransferase activity, transferring groups other than amino-acyl groups"/>
    <property type="evidence" value="ECO:0007669"/>
    <property type="project" value="InterPro"/>
</dbReference>
<dbReference type="OrthoDB" id="9804153at2"/>
<evidence type="ECO:0000259" key="1">
    <source>
        <dbReference type="Pfam" id="PF13302"/>
    </source>
</evidence>
<protein>
    <submittedName>
        <fullName evidence="2">Acetyltransferase</fullName>
    </submittedName>
</protein>
<dbReference type="Gene3D" id="3.40.630.30">
    <property type="match status" value="1"/>
</dbReference>
<dbReference type="RefSeq" id="WP_087267240.1">
    <property type="nucleotide sequence ID" value="NZ_JBJGBV010000002.1"/>
</dbReference>
<dbReference type="Pfam" id="PF13302">
    <property type="entry name" value="Acetyltransf_3"/>
    <property type="match status" value="1"/>
</dbReference>
<keyword evidence="2" id="KW-0808">Transferase</keyword>
<dbReference type="PANTHER" id="PTHR43792">
    <property type="entry name" value="GNAT FAMILY, PUTATIVE (AFU_ORTHOLOGUE AFUA_3G00765)-RELATED-RELATED"/>
    <property type="match status" value="1"/>
</dbReference>
<dbReference type="SUPFAM" id="SSF55729">
    <property type="entry name" value="Acyl-CoA N-acyltransferases (Nat)"/>
    <property type="match status" value="1"/>
</dbReference>
<gene>
    <name evidence="2" type="ORF">AUC60_11915</name>
</gene>
<proteinExistence type="predicted"/>
<dbReference type="AlphaFoldDB" id="A0A1Y3P1S4"/>
<reference evidence="2 3" key="1">
    <citation type="journal article" date="2017" name="Syst. Appl. Microbiol.">
        <title>Pseudomonas caspiana sp. nov., a citrus pathogen in the Pseudomonas syringae phylogenetic group.</title>
        <authorList>
            <person name="Busquets A."/>
            <person name="Gomila M."/>
            <person name="Beiki F."/>
            <person name="Mulet M."/>
            <person name="Rahimian H."/>
            <person name="Garcia-Valdes E."/>
            <person name="Lalucat J."/>
        </authorList>
    </citation>
    <scope>NUCLEOTIDE SEQUENCE [LARGE SCALE GENOMIC DNA]</scope>
    <source>
        <strain evidence="2 3">FBF102</strain>
    </source>
</reference>
<name>A0A1Y3P1S4_9PSED</name>
<evidence type="ECO:0000313" key="3">
    <source>
        <dbReference type="Proteomes" id="UP000195440"/>
    </source>
</evidence>
<comment type="caution">
    <text evidence="2">The sequence shown here is derived from an EMBL/GenBank/DDBJ whole genome shotgun (WGS) entry which is preliminary data.</text>
</comment>
<dbReference type="InterPro" id="IPR051531">
    <property type="entry name" value="N-acetyltransferase"/>
</dbReference>
<dbReference type="Proteomes" id="UP000195440">
    <property type="component" value="Unassembled WGS sequence"/>
</dbReference>
<dbReference type="EMBL" id="LOHF01000008">
    <property type="protein sequence ID" value="OUM73770.1"/>
    <property type="molecule type" value="Genomic_DNA"/>
</dbReference>
<organism evidence="2 3">
    <name type="scientific">Pseudomonas caspiana</name>
    <dbReference type="NCBI Taxonomy" id="1451454"/>
    <lineage>
        <taxon>Bacteria</taxon>
        <taxon>Pseudomonadati</taxon>
        <taxon>Pseudomonadota</taxon>
        <taxon>Gammaproteobacteria</taxon>
        <taxon>Pseudomonadales</taxon>
        <taxon>Pseudomonadaceae</taxon>
        <taxon>Pseudomonas</taxon>
    </lineage>
</organism>
<feature type="domain" description="N-acetyltransferase" evidence="1">
    <location>
        <begin position="11"/>
        <end position="151"/>
    </location>
</feature>
<sequence>MESPHTLQTARLTLTPLQLTDASDIQQLFPHWEVVRYLDRRVPWPYPDDGALTYVRDVVLPAIAAGREWHWMIRLGSESGQSIGSISLYDQPGNNRGFWLAPRWQGKGYMREACEVINRYWFETLARPVMQVPKAVENQASRKVSQREGMRLIGTTEGHFVSGPILKEIWEMTRAEWLSNPENGRASLDRPVKSAK</sequence>
<dbReference type="InterPro" id="IPR000182">
    <property type="entry name" value="GNAT_dom"/>
</dbReference>
<keyword evidence="3" id="KW-1185">Reference proteome</keyword>
<evidence type="ECO:0000313" key="2">
    <source>
        <dbReference type="EMBL" id="OUM73770.1"/>
    </source>
</evidence>
<accession>A0A1Y3P1S4</accession>